<organism evidence="2 3">
    <name type="scientific">Sporotomaculum syntrophicum</name>
    <dbReference type="NCBI Taxonomy" id="182264"/>
    <lineage>
        <taxon>Bacteria</taxon>
        <taxon>Bacillati</taxon>
        <taxon>Bacillota</taxon>
        <taxon>Clostridia</taxon>
        <taxon>Eubacteriales</taxon>
        <taxon>Desulfallaceae</taxon>
        <taxon>Sporotomaculum</taxon>
    </lineage>
</organism>
<keyword evidence="1" id="KW-0235">DNA replication</keyword>
<dbReference type="InterPro" id="IPR001623">
    <property type="entry name" value="DnaJ_domain"/>
</dbReference>
<dbReference type="SUPFAM" id="SSF46565">
    <property type="entry name" value="Chaperone J-domain"/>
    <property type="match status" value="1"/>
</dbReference>
<reference evidence="2" key="1">
    <citation type="submission" date="2016-02" db="EMBL/GenBank/DDBJ databases">
        <title>Draft Genome Sequence of Sporotomaculum syntrophicum Strain FB, a Syntrophic Benzoate Degrader.</title>
        <authorList>
            <person name="Nobu M.K."/>
            <person name="Narihiro T."/>
            <person name="Qiu Y.-L."/>
            <person name="Ohashi A."/>
            <person name="Liu W.-T."/>
            <person name="Yuji S."/>
        </authorList>
    </citation>
    <scope>NUCLEOTIDE SEQUENCE</scope>
    <source>
        <strain evidence="2">FB</strain>
    </source>
</reference>
<dbReference type="InterPro" id="IPR036869">
    <property type="entry name" value="J_dom_sf"/>
</dbReference>
<evidence type="ECO:0000256" key="1">
    <source>
        <dbReference type="ARBA" id="ARBA00022705"/>
    </source>
</evidence>
<dbReference type="Gene3D" id="1.10.287.110">
    <property type="entry name" value="DnaJ domain"/>
    <property type="match status" value="1"/>
</dbReference>
<evidence type="ECO:0000313" key="3">
    <source>
        <dbReference type="Proteomes" id="UP000798488"/>
    </source>
</evidence>
<protein>
    <submittedName>
        <fullName evidence="2">DnaJ domain protein</fullName>
    </submittedName>
</protein>
<dbReference type="GO" id="GO:0006260">
    <property type="term" value="P:DNA replication"/>
    <property type="evidence" value="ECO:0007669"/>
    <property type="project" value="UniProtKB-KW"/>
</dbReference>
<comment type="caution">
    <text evidence="2">The sequence shown here is derived from an EMBL/GenBank/DDBJ whole genome shotgun (WGS) entry which is preliminary data.</text>
</comment>
<proteinExistence type="predicted"/>
<dbReference type="CDD" id="cd06257">
    <property type="entry name" value="DnaJ"/>
    <property type="match status" value="1"/>
</dbReference>
<name>A0A9D3AYK2_9FIRM</name>
<dbReference type="OrthoDB" id="9779889at2"/>
<accession>A0A9D3AYK2</accession>
<dbReference type="RefSeq" id="WP_161822348.1">
    <property type="nucleotide sequence ID" value="NZ_LSRS01000004.1"/>
</dbReference>
<gene>
    <name evidence="2" type="ORF">SPSYN_02023</name>
</gene>
<evidence type="ECO:0000313" key="2">
    <source>
        <dbReference type="EMBL" id="KAF1084853.1"/>
    </source>
</evidence>
<dbReference type="AlphaFoldDB" id="A0A9D3AYK2"/>
<dbReference type="EMBL" id="LSRS01000004">
    <property type="protein sequence ID" value="KAF1084853.1"/>
    <property type="molecule type" value="Genomic_DNA"/>
</dbReference>
<sequence>MFVEIIHTYSGDVLIKMPYVQALINELKDEIPWQYRQWDRVEKVWRIDKYYKDEALEIIENYFPDAETIDLARAAMARRTPETPSWAKALYVQPDAPREVMEAAYRALSKKHHPDLGGSEAMMKQLNDAIEQARAGG</sequence>
<keyword evidence="3" id="KW-1185">Reference proteome</keyword>
<dbReference type="Proteomes" id="UP000798488">
    <property type="component" value="Unassembled WGS sequence"/>
</dbReference>